<name>A0ACC0CDM5_CATRO</name>
<accession>A0ACC0CDM5</accession>
<comment type="caution">
    <text evidence="1">The sequence shown here is derived from an EMBL/GenBank/DDBJ whole genome shotgun (WGS) entry which is preliminary data.</text>
</comment>
<dbReference type="Proteomes" id="UP001060085">
    <property type="component" value="Linkage Group LG01"/>
</dbReference>
<evidence type="ECO:0000313" key="1">
    <source>
        <dbReference type="EMBL" id="KAI5682908.1"/>
    </source>
</evidence>
<gene>
    <name evidence="1" type="ORF">M9H77_04136</name>
</gene>
<reference evidence="2" key="1">
    <citation type="journal article" date="2023" name="Nat. Plants">
        <title>Single-cell RNA sequencing provides a high-resolution roadmap for understanding the multicellular compartmentation of specialized metabolism.</title>
        <authorList>
            <person name="Sun S."/>
            <person name="Shen X."/>
            <person name="Li Y."/>
            <person name="Li Y."/>
            <person name="Wang S."/>
            <person name="Li R."/>
            <person name="Zhang H."/>
            <person name="Shen G."/>
            <person name="Guo B."/>
            <person name="Wei J."/>
            <person name="Xu J."/>
            <person name="St-Pierre B."/>
            <person name="Chen S."/>
            <person name="Sun C."/>
        </authorList>
    </citation>
    <scope>NUCLEOTIDE SEQUENCE [LARGE SCALE GENOMIC DNA]</scope>
</reference>
<sequence length="142" mass="16251">MRKRCVWDPTFSMTKMRQSWEIMVGNQIRDLLGDARTVRKRPQADLIERFSKSRHLEELYKYQTGDKKGQYVDTFSEEFSVTAATGAPMPNDLQLMATIFGGLSHDRLYGAGSEAAHLRAESSQAEARLPPCCLEAEYRIMR</sequence>
<protein>
    <submittedName>
        <fullName evidence="1">Uncharacterized protein</fullName>
    </submittedName>
</protein>
<evidence type="ECO:0000313" key="2">
    <source>
        <dbReference type="Proteomes" id="UP001060085"/>
    </source>
</evidence>
<organism evidence="1 2">
    <name type="scientific">Catharanthus roseus</name>
    <name type="common">Madagascar periwinkle</name>
    <name type="synonym">Vinca rosea</name>
    <dbReference type="NCBI Taxonomy" id="4058"/>
    <lineage>
        <taxon>Eukaryota</taxon>
        <taxon>Viridiplantae</taxon>
        <taxon>Streptophyta</taxon>
        <taxon>Embryophyta</taxon>
        <taxon>Tracheophyta</taxon>
        <taxon>Spermatophyta</taxon>
        <taxon>Magnoliopsida</taxon>
        <taxon>eudicotyledons</taxon>
        <taxon>Gunneridae</taxon>
        <taxon>Pentapetalae</taxon>
        <taxon>asterids</taxon>
        <taxon>lamiids</taxon>
        <taxon>Gentianales</taxon>
        <taxon>Apocynaceae</taxon>
        <taxon>Rauvolfioideae</taxon>
        <taxon>Vinceae</taxon>
        <taxon>Catharanthinae</taxon>
        <taxon>Catharanthus</taxon>
    </lineage>
</organism>
<keyword evidence="2" id="KW-1185">Reference proteome</keyword>
<proteinExistence type="predicted"/>
<dbReference type="EMBL" id="CM044701">
    <property type="protein sequence ID" value="KAI5682908.1"/>
    <property type="molecule type" value="Genomic_DNA"/>
</dbReference>